<feature type="transmembrane region" description="Helical" evidence="6">
    <location>
        <begin position="240"/>
        <end position="259"/>
    </location>
</feature>
<dbReference type="EMBL" id="JBHTKJ010000035">
    <property type="protein sequence ID" value="MFD1039384.1"/>
    <property type="molecule type" value="Genomic_DNA"/>
</dbReference>
<feature type="transmembrane region" description="Helical" evidence="6">
    <location>
        <begin position="44"/>
        <end position="67"/>
    </location>
</feature>
<protein>
    <submittedName>
        <fullName evidence="7">Cytochrome c oxidase assembly protein</fullName>
    </submittedName>
</protein>
<evidence type="ECO:0000256" key="5">
    <source>
        <dbReference type="ARBA" id="ARBA00023136"/>
    </source>
</evidence>
<feature type="transmembrane region" description="Helical" evidence="6">
    <location>
        <begin position="12"/>
        <end position="32"/>
    </location>
</feature>
<sequence length="270" mass="30796">MFYEVLLWGQLVWNIPLLVCFLGIAILYAYVLKQFTNLKLHNKQPLLFFLSLGLLCLIVGSPLSAISHLSFSLHMMQMSILYFIVPPLILVGIPDLMFKQVFKLPMIKLISKLFITPKPALFLFALLFLMYHLPDVLNVVSQYSFIQNGFLLLLFMLSFSMWWPIVSPDPKQRFYKDQKKRYAFLSGLILMPACILFIFNALVDGIDNPFLTQITAHLCTPTQTNSLNLLPSPFNTKFDHIMAGTLMLGMHKFGIMLSFRLGSGSKSEGD</sequence>
<proteinExistence type="predicted"/>
<evidence type="ECO:0000256" key="2">
    <source>
        <dbReference type="ARBA" id="ARBA00022475"/>
    </source>
</evidence>
<dbReference type="Proteomes" id="UP001597040">
    <property type="component" value="Unassembled WGS sequence"/>
</dbReference>
<feature type="transmembrane region" description="Helical" evidence="6">
    <location>
        <begin position="110"/>
        <end position="133"/>
    </location>
</feature>
<feature type="transmembrane region" description="Helical" evidence="6">
    <location>
        <begin position="183"/>
        <end position="203"/>
    </location>
</feature>
<keyword evidence="4 6" id="KW-1133">Transmembrane helix</keyword>
<evidence type="ECO:0000256" key="4">
    <source>
        <dbReference type="ARBA" id="ARBA00022989"/>
    </source>
</evidence>
<evidence type="ECO:0000256" key="1">
    <source>
        <dbReference type="ARBA" id="ARBA00004651"/>
    </source>
</evidence>
<accession>A0ABW3LQ56</accession>
<evidence type="ECO:0000313" key="7">
    <source>
        <dbReference type="EMBL" id="MFD1039384.1"/>
    </source>
</evidence>
<comment type="caution">
    <text evidence="7">The sequence shown here is derived from an EMBL/GenBank/DDBJ whole genome shotgun (WGS) entry which is preliminary data.</text>
</comment>
<keyword evidence="8" id="KW-1185">Reference proteome</keyword>
<keyword evidence="2" id="KW-1003">Cell membrane</keyword>
<reference evidence="8" key="1">
    <citation type="journal article" date="2019" name="Int. J. Syst. Evol. Microbiol.">
        <title>The Global Catalogue of Microorganisms (GCM) 10K type strain sequencing project: providing services to taxonomists for standard genome sequencing and annotation.</title>
        <authorList>
            <consortium name="The Broad Institute Genomics Platform"/>
            <consortium name="The Broad Institute Genome Sequencing Center for Infectious Disease"/>
            <person name="Wu L."/>
            <person name="Ma J."/>
        </authorList>
    </citation>
    <scope>NUCLEOTIDE SEQUENCE [LARGE SCALE GENOMIC DNA]</scope>
    <source>
        <strain evidence="8">CCUG 56754</strain>
    </source>
</reference>
<gene>
    <name evidence="7" type="ORF">ACFQ3N_13415</name>
</gene>
<evidence type="ECO:0000256" key="6">
    <source>
        <dbReference type="SAM" id="Phobius"/>
    </source>
</evidence>
<organism evidence="7 8">
    <name type="scientific">Virgibacillus byunsanensis</name>
    <dbReference type="NCBI Taxonomy" id="570945"/>
    <lineage>
        <taxon>Bacteria</taxon>
        <taxon>Bacillati</taxon>
        <taxon>Bacillota</taxon>
        <taxon>Bacilli</taxon>
        <taxon>Bacillales</taxon>
        <taxon>Bacillaceae</taxon>
        <taxon>Virgibacillus</taxon>
    </lineage>
</organism>
<dbReference type="Pfam" id="PF09678">
    <property type="entry name" value="Caa3_CtaG"/>
    <property type="match status" value="1"/>
</dbReference>
<dbReference type="RefSeq" id="WP_390363044.1">
    <property type="nucleotide sequence ID" value="NZ_JBHTKJ010000035.1"/>
</dbReference>
<evidence type="ECO:0000313" key="8">
    <source>
        <dbReference type="Proteomes" id="UP001597040"/>
    </source>
</evidence>
<keyword evidence="3 6" id="KW-0812">Transmembrane</keyword>
<feature type="transmembrane region" description="Helical" evidence="6">
    <location>
        <begin position="145"/>
        <end position="163"/>
    </location>
</feature>
<feature type="transmembrane region" description="Helical" evidence="6">
    <location>
        <begin position="79"/>
        <end position="98"/>
    </location>
</feature>
<comment type="subcellular location">
    <subcellularLocation>
        <location evidence="1">Cell membrane</location>
        <topology evidence="1">Multi-pass membrane protein</topology>
    </subcellularLocation>
</comment>
<keyword evidence="5 6" id="KW-0472">Membrane</keyword>
<dbReference type="InterPro" id="IPR019108">
    <property type="entry name" value="Caa3_assmbl_CtaG-rel"/>
</dbReference>
<name>A0ABW3LQ56_9BACI</name>
<evidence type="ECO:0000256" key="3">
    <source>
        <dbReference type="ARBA" id="ARBA00022692"/>
    </source>
</evidence>